<dbReference type="GO" id="GO:0016491">
    <property type="term" value="F:oxidoreductase activity"/>
    <property type="evidence" value="ECO:0007669"/>
    <property type="project" value="InterPro"/>
</dbReference>
<feature type="region of interest" description="Disordered" evidence="1">
    <location>
        <begin position="30"/>
        <end position="49"/>
    </location>
</feature>
<name>A0A2V2N350_9EURY</name>
<dbReference type="InterPro" id="IPR036249">
    <property type="entry name" value="Thioredoxin-like_sf"/>
</dbReference>
<dbReference type="InterPro" id="IPR000866">
    <property type="entry name" value="AhpC/TSA"/>
</dbReference>
<dbReference type="PROSITE" id="PS51352">
    <property type="entry name" value="THIOREDOXIN_2"/>
    <property type="match status" value="1"/>
</dbReference>
<dbReference type="OrthoDB" id="115386at2157"/>
<dbReference type="Proteomes" id="UP000245657">
    <property type="component" value="Unassembled WGS sequence"/>
</dbReference>
<dbReference type="Gene3D" id="3.40.30.10">
    <property type="entry name" value="Glutaredoxin"/>
    <property type="match status" value="1"/>
</dbReference>
<dbReference type="AlphaFoldDB" id="A0A2V2N350"/>
<dbReference type="SUPFAM" id="SSF52833">
    <property type="entry name" value="Thioredoxin-like"/>
    <property type="match status" value="1"/>
</dbReference>
<dbReference type="GeneID" id="97547330"/>
<feature type="compositionally biased region" description="Low complexity" evidence="1">
    <location>
        <begin position="33"/>
        <end position="42"/>
    </location>
</feature>
<dbReference type="EMBL" id="QGMY01000009">
    <property type="protein sequence ID" value="PWR70968.1"/>
    <property type="molecule type" value="Genomic_DNA"/>
</dbReference>
<dbReference type="GO" id="GO:0016209">
    <property type="term" value="F:antioxidant activity"/>
    <property type="evidence" value="ECO:0007669"/>
    <property type="project" value="InterPro"/>
</dbReference>
<protein>
    <recommendedName>
        <fullName evidence="2">Thioredoxin domain-containing protein</fullName>
    </recommendedName>
</protein>
<evidence type="ECO:0000259" key="2">
    <source>
        <dbReference type="PROSITE" id="PS51352"/>
    </source>
</evidence>
<organism evidence="3 4">
    <name type="scientific">Methanospirillum lacunae</name>
    <dbReference type="NCBI Taxonomy" id="668570"/>
    <lineage>
        <taxon>Archaea</taxon>
        <taxon>Methanobacteriati</taxon>
        <taxon>Methanobacteriota</taxon>
        <taxon>Stenosarchaea group</taxon>
        <taxon>Methanomicrobia</taxon>
        <taxon>Methanomicrobiales</taxon>
        <taxon>Methanospirillaceae</taxon>
        <taxon>Methanospirillum</taxon>
    </lineage>
</organism>
<accession>A0A2V2N350</accession>
<dbReference type="Pfam" id="PF00578">
    <property type="entry name" value="AhpC-TSA"/>
    <property type="match status" value="1"/>
</dbReference>
<dbReference type="PROSITE" id="PS51257">
    <property type="entry name" value="PROKAR_LIPOPROTEIN"/>
    <property type="match status" value="1"/>
</dbReference>
<comment type="caution">
    <text evidence="3">The sequence shown here is derived from an EMBL/GenBank/DDBJ whole genome shotgun (WGS) entry which is preliminary data.</text>
</comment>
<evidence type="ECO:0000313" key="4">
    <source>
        <dbReference type="Proteomes" id="UP000245657"/>
    </source>
</evidence>
<feature type="domain" description="Thioredoxin" evidence="2">
    <location>
        <begin position="45"/>
        <end position="193"/>
    </location>
</feature>
<gene>
    <name evidence="3" type="ORF">DK846_13380</name>
</gene>
<sequence length="193" mass="21046">MQRVDTRILILILCLMAVILSAGCTNPDTGNQTTSKTTTPSTHVAQSGNESSWMTVPITDVMTGKQTTIEELAEEGKPVIIHSFAVWCPACSIQLRETAKLLKENPGAYTVLGIDLDSRENTNMIKSHIEKNQFVGMYIAAPIELTKGLVQTVGPKVVQSLPQTLIICNKKITYVGDGAFPEEKLKLILSELC</sequence>
<dbReference type="RefSeq" id="WP_109969462.1">
    <property type="nucleotide sequence ID" value="NZ_CP176093.1"/>
</dbReference>
<dbReference type="InterPro" id="IPR013766">
    <property type="entry name" value="Thioredoxin_domain"/>
</dbReference>
<reference evidence="3 4" key="1">
    <citation type="submission" date="2018-05" db="EMBL/GenBank/DDBJ databases">
        <title>Draft genome of Methanospirillum lacunae Ki8-1.</title>
        <authorList>
            <person name="Dueholm M.S."/>
            <person name="Nielsen P.H."/>
            <person name="Bakmann L.F."/>
            <person name="Otzen D.E."/>
        </authorList>
    </citation>
    <scope>NUCLEOTIDE SEQUENCE [LARGE SCALE GENOMIC DNA]</scope>
    <source>
        <strain evidence="3 4">Ki8-1</strain>
    </source>
</reference>
<keyword evidence="4" id="KW-1185">Reference proteome</keyword>
<evidence type="ECO:0000256" key="1">
    <source>
        <dbReference type="SAM" id="MobiDB-lite"/>
    </source>
</evidence>
<proteinExistence type="predicted"/>
<evidence type="ECO:0000313" key="3">
    <source>
        <dbReference type="EMBL" id="PWR70968.1"/>
    </source>
</evidence>